<dbReference type="EMBL" id="CM004397">
    <property type="protein sequence ID" value="OAY36678.1"/>
    <property type="molecule type" value="Genomic_DNA"/>
</dbReference>
<evidence type="ECO:0000256" key="5">
    <source>
        <dbReference type="ARBA" id="ARBA00022553"/>
    </source>
</evidence>
<dbReference type="OrthoDB" id="4062651at2759"/>
<keyword evidence="20" id="KW-1185">Reference proteome</keyword>
<keyword evidence="9" id="KW-0418">Kinase</keyword>
<evidence type="ECO:0000256" key="14">
    <source>
        <dbReference type="ARBA" id="ARBA00048679"/>
    </source>
</evidence>
<evidence type="ECO:0000256" key="6">
    <source>
        <dbReference type="ARBA" id="ARBA00022679"/>
    </source>
</evidence>
<evidence type="ECO:0000256" key="11">
    <source>
        <dbReference type="ARBA" id="ARBA00022989"/>
    </source>
</evidence>
<feature type="region of interest" description="Disordered" evidence="16">
    <location>
        <begin position="546"/>
        <end position="598"/>
    </location>
</feature>
<keyword evidence="5" id="KW-0597">Phosphoprotein</keyword>
<dbReference type="InterPro" id="IPR008271">
    <property type="entry name" value="Ser/Thr_kinase_AS"/>
</dbReference>
<accession>A0A251JSG4</accession>
<keyword evidence="12 17" id="KW-0472">Membrane</keyword>
<dbReference type="InterPro" id="IPR001245">
    <property type="entry name" value="Ser-Thr/Tyr_kinase_cat_dom"/>
</dbReference>
<dbReference type="Proteomes" id="UP000091857">
    <property type="component" value="Chromosome 11"/>
</dbReference>
<evidence type="ECO:0000259" key="18">
    <source>
        <dbReference type="PROSITE" id="PS50011"/>
    </source>
</evidence>
<evidence type="ECO:0000256" key="1">
    <source>
        <dbReference type="ARBA" id="ARBA00004162"/>
    </source>
</evidence>
<dbReference type="FunFam" id="1.10.510.10:FF:000239">
    <property type="entry name" value="Proline-rich receptor-like protein kinase PERK1"/>
    <property type="match status" value="1"/>
</dbReference>
<name>A0A251JSG4_MANES</name>
<feature type="compositionally biased region" description="Polar residues" evidence="16">
    <location>
        <begin position="49"/>
        <end position="80"/>
    </location>
</feature>
<dbReference type="AlphaFoldDB" id="A0A251JSG4"/>
<evidence type="ECO:0000256" key="9">
    <source>
        <dbReference type="ARBA" id="ARBA00022777"/>
    </source>
</evidence>
<keyword evidence="11 17" id="KW-1133">Transmembrane helix</keyword>
<keyword evidence="7 17" id="KW-0812">Transmembrane</keyword>
<feature type="transmembrane region" description="Helical" evidence="17">
    <location>
        <begin position="94"/>
        <end position="120"/>
    </location>
</feature>
<dbReference type="EMBL" id="CM004397">
    <property type="protein sequence ID" value="OAY36680.1"/>
    <property type="molecule type" value="Genomic_DNA"/>
</dbReference>
<comment type="catalytic activity">
    <reaction evidence="14">
        <text>L-seryl-[protein] + ATP = O-phospho-L-seryl-[protein] + ADP + H(+)</text>
        <dbReference type="Rhea" id="RHEA:17989"/>
        <dbReference type="Rhea" id="RHEA-COMP:9863"/>
        <dbReference type="Rhea" id="RHEA-COMP:11604"/>
        <dbReference type="ChEBI" id="CHEBI:15378"/>
        <dbReference type="ChEBI" id="CHEBI:29999"/>
        <dbReference type="ChEBI" id="CHEBI:30616"/>
        <dbReference type="ChEBI" id="CHEBI:83421"/>
        <dbReference type="ChEBI" id="CHEBI:456216"/>
        <dbReference type="EC" id="2.7.11.1"/>
    </reaction>
</comment>
<dbReference type="InterPro" id="IPR011009">
    <property type="entry name" value="Kinase-like_dom_sf"/>
</dbReference>
<evidence type="ECO:0000256" key="8">
    <source>
        <dbReference type="ARBA" id="ARBA00022741"/>
    </source>
</evidence>
<evidence type="ECO:0000256" key="15">
    <source>
        <dbReference type="PROSITE-ProRule" id="PRU10141"/>
    </source>
</evidence>
<comment type="catalytic activity">
    <reaction evidence="13">
        <text>L-threonyl-[protein] + ATP = O-phospho-L-threonyl-[protein] + ADP + H(+)</text>
        <dbReference type="Rhea" id="RHEA:46608"/>
        <dbReference type="Rhea" id="RHEA-COMP:11060"/>
        <dbReference type="Rhea" id="RHEA-COMP:11605"/>
        <dbReference type="ChEBI" id="CHEBI:15378"/>
        <dbReference type="ChEBI" id="CHEBI:30013"/>
        <dbReference type="ChEBI" id="CHEBI:30616"/>
        <dbReference type="ChEBI" id="CHEBI:61977"/>
        <dbReference type="ChEBI" id="CHEBI:456216"/>
        <dbReference type="EC" id="2.7.11.1"/>
    </reaction>
</comment>
<organism evidence="19 20">
    <name type="scientific">Manihot esculenta</name>
    <name type="common">Cassava</name>
    <name type="synonym">Jatropha manihot</name>
    <dbReference type="NCBI Taxonomy" id="3983"/>
    <lineage>
        <taxon>Eukaryota</taxon>
        <taxon>Viridiplantae</taxon>
        <taxon>Streptophyta</taxon>
        <taxon>Embryophyta</taxon>
        <taxon>Tracheophyta</taxon>
        <taxon>Spermatophyta</taxon>
        <taxon>Magnoliopsida</taxon>
        <taxon>eudicotyledons</taxon>
        <taxon>Gunneridae</taxon>
        <taxon>Pentapetalae</taxon>
        <taxon>rosids</taxon>
        <taxon>fabids</taxon>
        <taxon>Malpighiales</taxon>
        <taxon>Euphorbiaceae</taxon>
        <taxon>Crotonoideae</taxon>
        <taxon>Manihoteae</taxon>
        <taxon>Manihot</taxon>
    </lineage>
</organism>
<dbReference type="GO" id="GO:0005524">
    <property type="term" value="F:ATP binding"/>
    <property type="evidence" value="ECO:0007669"/>
    <property type="project" value="UniProtKB-UniRule"/>
</dbReference>
<dbReference type="EC" id="2.7.11.1" evidence="2"/>
<dbReference type="PROSITE" id="PS00108">
    <property type="entry name" value="PROTEIN_KINASE_ST"/>
    <property type="match status" value="1"/>
</dbReference>
<evidence type="ECO:0000256" key="16">
    <source>
        <dbReference type="SAM" id="MobiDB-lite"/>
    </source>
</evidence>
<feature type="domain" description="Protein kinase" evidence="18">
    <location>
        <begin position="228"/>
        <end position="501"/>
    </location>
</feature>
<dbReference type="Gramene" id="Manes.11G039000.11.v8.1">
    <property type="protein sequence ID" value="Manes.11G039000.11.v8.1.CDS"/>
    <property type="gene ID" value="Manes.11G039000.v8.1"/>
</dbReference>
<dbReference type="InterPro" id="IPR047117">
    <property type="entry name" value="PERK1-13-like"/>
</dbReference>
<evidence type="ECO:0000256" key="17">
    <source>
        <dbReference type="SAM" id="Phobius"/>
    </source>
</evidence>
<feature type="compositionally biased region" description="Basic and acidic residues" evidence="16">
    <location>
        <begin position="583"/>
        <end position="598"/>
    </location>
</feature>
<keyword evidence="10 15" id="KW-0067">ATP-binding</keyword>
<dbReference type="GO" id="GO:0004674">
    <property type="term" value="F:protein serine/threonine kinase activity"/>
    <property type="evidence" value="ECO:0007669"/>
    <property type="project" value="UniProtKB-KW"/>
</dbReference>
<dbReference type="EMBL" id="CM004397">
    <property type="protein sequence ID" value="OAY36681.1"/>
    <property type="molecule type" value="Genomic_DNA"/>
</dbReference>
<keyword evidence="4" id="KW-0723">Serine/threonine-protein kinase</keyword>
<evidence type="ECO:0000256" key="4">
    <source>
        <dbReference type="ARBA" id="ARBA00022527"/>
    </source>
</evidence>
<evidence type="ECO:0000256" key="7">
    <source>
        <dbReference type="ARBA" id="ARBA00022692"/>
    </source>
</evidence>
<keyword evidence="8 15" id="KW-0547">Nucleotide-binding</keyword>
<feature type="compositionally biased region" description="Low complexity" evidence="16">
    <location>
        <begin position="565"/>
        <end position="581"/>
    </location>
</feature>
<sequence length="598" mass="64085">MSSPAPETSPAVPNSPPVVPASPPVTSSTLSPPPPSQTNLTALPPPPDTNSTASTPPGTNSTSVQPPPSSDSTNGSTPSVSIEPPKSKGLPPGALAGLIVGIALGAIIVLIAMCIFFICYRRKKRKEALSSKGDHNTGAPQAQHWQQNYPPPTDNKVTLLANPAPAPAISAKLYQPSVLGPVSHEPPSTSSSLGLGSEKPFVSPSPGTLGLPQGTFSYEELAMATNGFSNTNLVGQGGFGYVHKGVLLDGKVVAIKQLKPGSGQGEREFQAEIEIISRIHHRHLVSLIGYCITGAQRMLVYEFVPNNTLEFHLHGKEGPTMNWSTRMKVAVGSAKGLAYLHEDCQPKIIHRDIKAANILLDDNFEPKVADFGLAKHSLDTDTHVSTRVMGTFGYMAPEYASSGKLTEKSDVFSFGVVLLELITGHRPVDRTQSFLDDSIVDWARPLLKQALEEGIYDALVDPKLQGDYDSSEMTRMISCAAACIRHSARLRPRMSQIVPALEGKMSLDDLSDGILPGHSTVYGSYGSSDYSSSQYKEDLKKFRKMALESQEHGSSEYSGVTSEYGPQPSSSSTEGQQTTQEMEAMRKETITKHSHESS</sequence>
<feature type="region of interest" description="Disordered" evidence="16">
    <location>
        <begin position="180"/>
        <end position="199"/>
    </location>
</feature>
<dbReference type="FunFam" id="3.30.200.20:FF:000212">
    <property type="entry name" value="Proline-rich receptor-like protein kinase PERK8"/>
    <property type="match status" value="1"/>
</dbReference>
<comment type="subcellular location">
    <subcellularLocation>
        <location evidence="1">Cell membrane</location>
        <topology evidence="1">Single-pass membrane protein</topology>
    </subcellularLocation>
</comment>
<gene>
    <name evidence="19" type="ORF">MANES_11G039000</name>
</gene>
<dbReference type="EMBL" id="CM004397">
    <property type="protein sequence ID" value="OAY36679.1"/>
    <property type="molecule type" value="Genomic_DNA"/>
</dbReference>
<dbReference type="PANTHER" id="PTHR47982:SF33">
    <property type="entry name" value="PROLINE-RICH RECEPTOR-LIKE PROTEIN KINASE PERK15"/>
    <property type="match status" value="1"/>
</dbReference>
<evidence type="ECO:0000256" key="3">
    <source>
        <dbReference type="ARBA" id="ARBA00022475"/>
    </source>
</evidence>
<evidence type="ECO:0000313" key="19">
    <source>
        <dbReference type="EMBL" id="OAY36681.1"/>
    </source>
</evidence>
<dbReference type="Gramene" id="Manes.11G039000.9.v8.1">
    <property type="protein sequence ID" value="Manes.11G039000.9.v8.1.CDS"/>
    <property type="gene ID" value="Manes.11G039000.v8.1"/>
</dbReference>
<proteinExistence type="predicted"/>
<dbReference type="Pfam" id="PF07714">
    <property type="entry name" value="PK_Tyr_Ser-Thr"/>
    <property type="match status" value="1"/>
</dbReference>
<keyword evidence="6" id="KW-0808">Transferase</keyword>
<dbReference type="PROSITE" id="PS50011">
    <property type="entry name" value="PROTEIN_KINASE_DOM"/>
    <property type="match status" value="1"/>
</dbReference>
<dbReference type="InterPro" id="IPR017441">
    <property type="entry name" value="Protein_kinase_ATP_BS"/>
</dbReference>
<feature type="binding site" evidence="15">
    <location>
        <position position="256"/>
    </location>
    <ligand>
        <name>ATP</name>
        <dbReference type="ChEBI" id="CHEBI:30616"/>
    </ligand>
</feature>
<evidence type="ECO:0000256" key="2">
    <source>
        <dbReference type="ARBA" id="ARBA00012513"/>
    </source>
</evidence>
<dbReference type="GO" id="GO:0005886">
    <property type="term" value="C:plasma membrane"/>
    <property type="evidence" value="ECO:0000318"/>
    <property type="project" value="GO_Central"/>
</dbReference>
<evidence type="ECO:0000313" key="20">
    <source>
        <dbReference type="Proteomes" id="UP000091857"/>
    </source>
</evidence>
<evidence type="ECO:0000256" key="13">
    <source>
        <dbReference type="ARBA" id="ARBA00047899"/>
    </source>
</evidence>
<dbReference type="Gramene" id="Manes.11G039000.10.v8.1">
    <property type="protein sequence ID" value="Manes.11G039000.10.v8.1.CDS"/>
    <property type="gene ID" value="Manes.11G039000.v8.1"/>
</dbReference>
<evidence type="ECO:0000256" key="10">
    <source>
        <dbReference type="ARBA" id="ARBA00022840"/>
    </source>
</evidence>
<feature type="region of interest" description="Disordered" evidence="16">
    <location>
        <begin position="1"/>
        <end position="89"/>
    </location>
</feature>
<dbReference type="OMA" id="IRMTACA"/>
<reference evidence="19 20" key="1">
    <citation type="submission" date="2016-02" db="EMBL/GenBank/DDBJ databases">
        <title>WGS assembly of Manihot esculenta.</title>
        <authorList>
            <person name="Bredeson J.V."/>
            <person name="Prochnik S.E."/>
            <person name="Lyons J.B."/>
            <person name="Schmutz J."/>
            <person name="Grimwood J."/>
            <person name="Vrebalov J."/>
            <person name="Bart R.S."/>
            <person name="Amuge T."/>
            <person name="Ferguson M.E."/>
            <person name="Green R."/>
            <person name="Putnam N."/>
            <person name="Stites J."/>
            <person name="Rounsley S."/>
            <person name="Rokhsar D.S."/>
        </authorList>
    </citation>
    <scope>NUCLEOTIDE SEQUENCE [LARGE SCALE GENOMIC DNA]</scope>
    <source>
        <strain evidence="20">cv. AM560-2</strain>
        <tissue evidence="19">Leaf</tissue>
    </source>
</reference>
<dbReference type="InterPro" id="IPR000719">
    <property type="entry name" value="Prot_kinase_dom"/>
</dbReference>
<dbReference type="Gene3D" id="1.10.510.10">
    <property type="entry name" value="Transferase(Phosphotransferase) domain 1"/>
    <property type="match status" value="1"/>
</dbReference>
<protein>
    <recommendedName>
        <fullName evidence="2">non-specific serine/threonine protein kinase</fullName>
        <ecNumber evidence="2">2.7.11.1</ecNumber>
    </recommendedName>
</protein>
<feature type="compositionally biased region" description="Pro residues" evidence="16">
    <location>
        <begin position="13"/>
        <end position="23"/>
    </location>
</feature>
<feature type="compositionally biased region" description="Low complexity" evidence="16">
    <location>
        <begin position="185"/>
        <end position="198"/>
    </location>
</feature>
<dbReference type="SMART" id="SM00220">
    <property type="entry name" value="S_TKc"/>
    <property type="match status" value="1"/>
</dbReference>
<dbReference type="SUPFAM" id="SSF56112">
    <property type="entry name" value="Protein kinase-like (PK-like)"/>
    <property type="match status" value="1"/>
</dbReference>
<dbReference type="PROSITE" id="PS00107">
    <property type="entry name" value="PROTEIN_KINASE_ATP"/>
    <property type="match status" value="1"/>
</dbReference>
<evidence type="ECO:0000256" key="12">
    <source>
        <dbReference type="ARBA" id="ARBA00023136"/>
    </source>
</evidence>
<keyword evidence="3" id="KW-1003">Cell membrane</keyword>
<dbReference type="PANTHER" id="PTHR47982">
    <property type="entry name" value="PROLINE-RICH RECEPTOR-LIKE PROTEIN KINASE PERK4"/>
    <property type="match status" value="1"/>
</dbReference>
<dbReference type="Gene3D" id="3.30.200.20">
    <property type="entry name" value="Phosphorylase Kinase, domain 1"/>
    <property type="match status" value="1"/>
</dbReference>